<comment type="caution">
    <text evidence="2">The sequence shown here is derived from an EMBL/GenBank/DDBJ whole genome shotgun (WGS) entry which is preliminary data.</text>
</comment>
<dbReference type="Proteomes" id="UP000250347">
    <property type="component" value="Unassembled WGS sequence"/>
</dbReference>
<evidence type="ECO:0000313" key="3">
    <source>
        <dbReference type="Proteomes" id="UP000250347"/>
    </source>
</evidence>
<name>A0A329KXS6_9MYCO</name>
<dbReference type="AlphaFoldDB" id="A0A329KXS6"/>
<feature type="signal peptide" evidence="1">
    <location>
        <begin position="1"/>
        <end position="23"/>
    </location>
</feature>
<keyword evidence="1" id="KW-0732">Signal</keyword>
<dbReference type="EMBL" id="QMEU01000003">
    <property type="protein sequence ID" value="RAU99975.1"/>
    <property type="molecule type" value="Genomic_DNA"/>
</dbReference>
<proteinExistence type="predicted"/>
<dbReference type="RefSeq" id="WP_112706839.1">
    <property type="nucleotide sequence ID" value="NZ_QMEU01000003.1"/>
</dbReference>
<protein>
    <submittedName>
        <fullName evidence="2">Uncharacterized protein</fullName>
    </submittedName>
</protein>
<reference evidence="2 3" key="1">
    <citation type="submission" date="2018-06" db="EMBL/GenBank/DDBJ databases">
        <title>NTM in soil in Japan.</title>
        <authorList>
            <person name="Ohya K."/>
        </authorList>
    </citation>
    <scope>NUCLEOTIDE SEQUENCE [LARGE SCALE GENOMIC DNA]</scope>
    <source>
        <strain evidence="2 3">GF76</strain>
    </source>
</reference>
<accession>A0A329KXS6</accession>
<sequence length="72" mass="7671">MRKLVATLMAAGAVLFSGATASAENQPAPPPPPAPSFYAPKCLSFDPNPPAHWNYLPCGWTTDGKRWIPPPP</sequence>
<evidence type="ECO:0000313" key="2">
    <source>
        <dbReference type="EMBL" id="RAU99975.1"/>
    </source>
</evidence>
<feature type="chain" id="PRO_5016271161" evidence="1">
    <location>
        <begin position="24"/>
        <end position="72"/>
    </location>
</feature>
<gene>
    <name evidence="2" type="ORF">DQP58_02030</name>
</gene>
<evidence type="ECO:0000256" key="1">
    <source>
        <dbReference type="SAM" id="SignalP"/>
    </source>
</evidence>
<organism evidence="2 3">
    <name type="scientific">Mycobacterium colombiense</name>
    <dbReference type="NCBI Taxonomy" id="339268"/>
    <lineage>
        <taxon>Bacteria</taxon>
        <taxon>Bacillati</taxon>
        <taxon>Actinomycetota</taxon>
        <taxon>Actinomycetes</taxon>
        <taxon>Mycobacteriales</taxon>
        <taxon>Mycobacteriaceae</taxon>
        <taxon>Mycobacterium</taxon>
        <taxon>Mycobacterium avium complex (MAC)</taxon>
    </lineage>
</organism>